<sequence>MEEWVKEFQLYLEIQCSLQQWFVRSPGGLASLNLMAVSQRAVSACMDGGLKLENPFFIPGTRFNDVEVGVLGGIDGDDADLREFFWANGVTKLRALEWLSNDDFTLPVSGGIKWTPLLADRLREVVKDYLFPILAVPSNAS</sequence>
<dbReference type="AlphaFoldDB" id="A0A0W0FTS6"/>
<accession>A0A0W0FTS6</accession>
<comment type="caution">
    <text evidence="1">The sequence shown here is derived from an EMBL/GenBank/DDBJ whole genome shotgun (WGS) entry which is preliminary data.</text>
</comment>
<name>A0A0W0FTS6_MONRR</name>
<dbReference type="EMBL" id="LATX01001630">
    <property type="protein sequence ID" value="KTB39795.1"/>
    <property type="molecule type" value="Genomic_DNA"/>
</dbReference>
<proteinExistence type="predicted"/>
<evidence type="ECO:0000313" key="1">
    <source>
        <dbReference type="EMBL" id="KTB39795.1"/>
    </source>
</evidence>
<protein>
    <submittedName>
        <fullName evidence="1">Uncharacterized protein</fullName>
    </submittedName>
</protein>
<gene>
    <name evidence="1" type="ORF">WG66_7632</name>
</gene>
<organism evidence="1 2">
    <name type="scientific">Moniliophthora roreri</name>
    <name type="common">Frosty pod rot fungus</name>
    <name type="synonym">Monilia roreri</name>
    <dbReference type="NCBI Taxonomy" id="221103"/>
    <lineage>
        <taxon>Eukaryota</taxon>
        <taxon>Fungi</taxon>
        <taxon>Dikarya</taxon>
        <taxon>Basidiomycota</taxon>
        <taxon>Agaricomycotina</taxon>
        <taxon>Agaricomycetes</taxon>
        <taxon>Agaricomycetidae</taxon>
        <taxon>Agaricales</taxon>
        <taxon>Marasmiineae</taxon>
        <taxon>Marasmiaceae</taxon>
        <taxon>Moniliophthora</taxon>
    </lineage>
</organism>
<reference evidence="1 2" key="1">
    <citation type="submission" date="2015-12" db="EMBL/GenBank/DDBJ databases">
        <title>Draft genome sequence of Moniliophthora roreri, the causal agent of frosty pod rot of cacao.</title>
        <authorList>
            <person name="Aime M.C."/>
            <person name="Diaz-Valderrama J.R."/>
            <person name="Kijpornyongpan T."/>
            <person name="Phillips-Mora W."/>
        </authorList>
    </citation>
    <scope>NUCLEOTIDE SEQUENCE [LARGE SCALE GENOMIC DNA]</scope>
    <source>
        <strain evidence="1 2">MCA 2952</strain>
    </source>
</reference>
<evidence type="ECO:0000313" key="2">
    <source>
        <dbReference type="Proteomes" id="UP000054988"/>
    </source>
</evidence>
<dbReference type="Proteomes" id="UP000054988">
    <property type="component" value="Unassembled WGS sequence"/>
</dbReference>